<dbReference type="SMART" id="SM00507">
    <property type="entry name" value="HNHc"/>
    <property type="match status" value="1"/>
</dbReference>
<dbReference type="Proteomes" id="UP000198702">
    <property type="component" value="Unassembled WGS sequence"/>
</dbReference>
<proteinExistence type="predicted"/>
<feature type="region of interest" description="Disordered" evidence="1">
    <location>
        <begin position="245"/>
        <end position="267"/>
    </location>
</feature>
<reference evidence="3 4" key="1">
    <citation type="submission" date="2016-10" db="EMBL/GenBank/DDBJ databases">
        <authorList>
            <person name="Varghese N."/>
            <person name="Submissions S."/>
        </authorList>
    </citation>
    <scope>NUCLEOTIDE SEQUENCE [LARGE SCALE GENOMIC DNA]</scope>
    <source>
        <strain evidence="3 4">UNC380MFSha3.1</strain>
    </source>
</reference>
<dbReference type="Pfam" id="PF02720">
    <property type="entry name" value="DUF222"/>
    <property type="match status" value="1"/>
</dbReference>
<dbReference type="EMBL" id="FOQZ01000001">
    <property type="protein sequence ID" value="SFI37347.1"/>
    <property type="molecule type" value="Genomic_DNA"/>
</dbReference>
<feature type="region of interest" description="Disordered" evidence="1">
    <location>
        <begin position="1"/>
        <end position="31"/>
    </location>
</feature>
<dbReference type="InterPro" id="IPR003615">
    <property type="entry name" value="HNH_nuc"/>
</dbReference>
<gene>
    <name evidence="3" type="ORF">SAMN04487751_1463</name>
</gene>
<evidence type="ECO:0000256" key="1">
    <source>
        <dbReference type="SAM" id="MobiDB-lite"/>
    </source>
</evidence>
<accession>A0A7Z7CYU6</accession>
<evidence type="ECO:0000259" key="2">
    <source>
        <dbReference type="SMART" id="SM00507"/>
    </source>
</evidence>
<organism evidence="3 4">
    <name type="scientific">Microbacterium saccharophilum</name>
    <dbReference type="NCBI Taxonomy" id="1213358"/>
    <lineage>
        <taxon>Bacteria</taxon>
        <taxon>Bacillati</taxon>
        <taxon>Actinomycetota</taxon>
        <taxon>Actinomycetes</taxon>
        <taxon>Micrococcales</taxon>
        <taxon>Microbacteriaceae</taxon>
        <taxon>Microbacterium</taxon>
    </lineage>
</organism>
<name>A0A7Z7CYU6_9MICO</name>
<comment type="caution">
    <text evidence="3">The sequence shown here is derived from an EMBL/GenBank/DDBJ whole genome shotgun (WGS) entry which is preliminary data.</text>
</comment>
<feature type="domain" description="HNH nuclease" evidence="2">
    <location>
        <begin position="376"/>
        <end position="428"/>
    </location>
</feature>
<evidence type="ECO:0000313" key="4">
    <source>
        <dbReference type="Proteomes" id="UP000198702"/>
    </source>
</evidence>
<dbReference type="AlphaFoldDB" id="A0A7Z7CYU6"/>
<evidence type="ECO:0000313" key="3">
    <source>
        <dbReference type="EMBL" id="SFI37347.1"/>
    </source>
</evidence>
<protein>
    <recommendedName>
        <fullName evidence="2">HNH nuclease domain-containing protein</fullName>
    </recommendedName>
</protein>
<sequence>MRVLLGARGESRRSSRNVGGPRHNGGMTSTAEALGSDADLAALTDLVYEVAGVERRLSLVQIAQLRLLARAGRLAEKQAAGAPAVVQAHEMAVRSIAAELGGAMRVTDRTVQRRIDEARTIVEDYPAALGAWEQGAITRAHVMVIVDAGVVLPAEVRPAFEAVAIERCRKDTPNRVRAELEILAQRMHPRSFSERHEAAAAQRCVRLMPGQNGMSDLIATLPTVIAEGIHDRLTRQARAIIDTRDERAGAEAPADGQDAVPSADDRREVISTDARTTDQVRADVFADLLLAGTPALDDTYDTTAGPLGAIRARVQVVVPAVAIGGADEPCDLVGRSPIDAGTARRLAGDAPTWERLVTDPVRGTVLAVDSYRVPMPMRRYLQARDQHCRFPGCRLAAIRCEIDHTHDAAKGGKTETRNLGCLCQRHHSMKQFTAWRVRQLGGGVLEWTSPLGTIYREDAPTPAVAFSLAEHVPPGAEDAPF</sequence>
<dbReference type="InterPro" id="IPR003870">
    <property type="entry name" value="DUF222"/>
</dbReference>
<dbReference type="Gene3D" id="1.10.30.50">
    <property type="match status" value="1"/>
</dbReference>
<dbReference type="CDD" id="cd00085">
    <property type="entry name" value="HNHc"/>
    <property type="match status" value="1"/>
</dbReference>